<dbReference type="SUPFAM" id="SSF54928">
    <property type="entry name" value="RNA-binding domain, RBD"/>
    <property type="match status" value="1"/>
</dbReference>
<organism evidence="6 7">
    <name type="scientific">Exophiala aquamarina CBS 119918</name>
    <dbReference type="NCBI Taxonomy" id="1182545"/>
    <lineage>
        <taxon>Eukaryota</taxon>
        <taxon>Fungi</taxon>
        <taxon>Dikarya</taxon>
        <taxon>Ascomycota</taxon>
        <taxon>Pezizomycotina</taxon>
        <taxon>Eurotiomycetes</taxon>
        <taxon>Chaetothyriomycetidae</taxon>
        <taxon>Chaetothyriales</taxon>
        <taxon>Herpotrichiellaceae</taxon>
        <taxon>Exophiala</taxon>
    </lineage>
</organism>
<evidence type="ECO:0000259" key="5">
    <source>
        <dbReference type="PROSITE" id="PS50102"/>
    </source>
</evidence>
<evidence type="ECO:0000313" key="6">
    <source>
        <dbReference type="EMBL" id="KEF54223.1"/>
    </source>
</evidence>
<evidence type="ECO:0000313" key="7">
    <source>
        <dbReference type="Proteomes" id="UP000027920"/>
    </source>
</evidence>
<evidence type="ECO:0000256" key="4">
    <source>
        <dbReference type="SAM" id="MobiDB-lite"/>
    </source>
</evidence>
<dbReference type="SMART" id="SM00360">
    <property type="entry name" value="RRM"/>
    <property type="match status" value="1"/>
</dbReference>
<keyword evidence="1" id="KW-0677">Repeat</keyword>
<comment type="caution">
    <text evidence="6">The sequence shown here is derived from an EMBL/GenBank/DDBJ whole genome shotgun (WGS) entry which is preliminary data.</text>
</comment>
<feature type="region of interest" description="Disordered" evidence="4">
    <location>
        <begin position="252"/>
        <end position="283"/>
    </location>
</feature>
<keyword evidence="7" id="KW-1185">Reference proteome</keyword>
<dbReference type="Proteomes" id="UP000027920">
    <property type="component" value="Unassembled WGS sequence"/>
</dbReference>
<gene>
    <name evidence="6" type="ORF">A1O9_10019</name>
</gene>
<sequence>MYYSPAAAENCIRGFFHLGFQASYAQKSRNSRLKDLEDRNSTNIYCTGVPIDWNESDLAKHFLPFHAVSTKICRDAPSGVSKEVGFARFETREIAERVIKEYHSVLTDHDGIKLFLRFADTKAQKQLKQQSQERRNWRSREYSYSVEHTPSPTLTRLQNVNNHISPASYQSPAGASNGFTPATSVSPVDMPGANKTVHTARTSAWPMQGGLQSITNTTAVPKNNPAAPTSQSFVDAKINTAAPIVPVNVDAKKAKTPSPNKVAIRVEPPSGKENYTGTPQSSK</sequence>
<keyword evidence="2 3" id="KW-0694">RNA-binding</keyword>
<dbReference type="HOGENOM" id="CLU_983630_0_0_1"/>
<protein>
    <recommendedName>
        <fullName evidence="5">RRM domain-containing protein</fullName>
    </recommendedName>
</protein>
<dbReference type="PANTHER" id="PTHR24012">
    <property type="entry name" value="RNA BINDING PROTEIN"/>
    <property type="match status" value="1"/>
</dbReference>
<dbReference type="InterPro" id="IPR035979">
    <property type="entry name" value="RBD_domain_sf"/>
</dbReference>
<dbReference type="InterPro" id="IPR000504">
    <property type="entry name" value="RRM_dom"/>
</dbReference>
<dbReference type="OrthoDB" id="271725at2759"/>
<dbReference type="GeneID" id="25284926"/>
<dbReference type="Gene3D" id="3.30.70.330">
    <property type="match status" value="1"/>
</dbReference>
<reference evidence="6 7" key="1">
    <citation type="submission" date="2013-03" db="EMBL/GenBank/DDBJ databases">
        <title>The Genome Sequence of Exophiala aquamarina CBS 119918.</title>
        <authorList>
            <consortium name="The Broad Institute Genomics Platform"/>
            <person name="Cuomo C."/>
            <person name="de Hoog S."/>
            <person name="Gorbushina A."/>
            <person name="Walker B."/>
            <person name="Young S.K."/>
            <person name="Zeng Q."/>
            <person name="Gargeya S."/>
            <person name="Fitzgerald M."/>
            <person name="Haas B."/>
            <person name="Abouelleil A."/>
            <person name="Allen A.W."/>
            <person name="Alvarado L."/>
            <person name="Arachchi H.M."/>
            <person name="Berlin A.M."/>
            <person name="Chapman S.B."/>
            <person name="Gainer-Dewar J."/>
            <person name="Goldberg J."/>
            <person name="Griggs A."/>
            <person name="Gujja S."/>
            <person name="Hansen M."/>
            <person name="Howarth C."/>
            <person name="Imamovic A."/>
            <person name="Ireland A."/>
            <person name="Larimer J."/>
            <person name="McCowan C."/>
            <person name="Murphy C."/>
            <person name="Pearson M."/>
            <person name="Poon T.W."/>
            <person name="Priest M."/>
            <person name="Roberts A."/>
            <person name="Saif S."/>
            <person name="Shea T."/>
            <person name="Sisk P."/>
            <person name="Sykes S."/>
            <person name="Wortman J."/>
            <person name="Nusbaum C."/>
            <person name="Birren B."/>
        </authorList>
    </citation>
    <scope>NUCLEOTIDE SEQUENCE [LARGE SCALE GENOMIC DNA]</scope>
    <source>
        <strain evidence="6 7">CBS 119918</strain>
    </source>
</reference>
<dbReference type="Pfam" id="PF00076">
    <property type="entry name" value="RRM_1"/>
    <property type="match status" value="1"/>
</dbReference>
<proteinExistence type="predicted"/>
<dbReference type="EMBL" id="AMGV01000011">
    <property type="protein sequence ID" value="KEF54223.1"/>
    <property type="molecule type" value="Genomic_DNA"/>
</dbReference>
<dbReference type="RefSeq" id="XP_013256813.1">
    <property type="nucleotide sequence ID" value="XM_013401359.1"/>
</dbReference>
<dbReference type="AlphaFoldDB" id="A0A072P4N3"/>
<feature type="domain" description="RRM" evidence="5">
    <location>
        <begin position="42"/>
        <end position="121"/>
    </location>
</feature>
<feature type="compositionally biased region" description="Polar residues" evidence="4">
    <location>
        <begin position="273"/>
        <end position="283"/>
    </location>
</feature>
<evidence type="ECO:0000256" key="1">
    <source>
        <dbReference type="ARBA" id="ARBA00022737"/>
    </source>
</evidence>
<dbReference type="GO" id="GO:0003723">
    <property type="term" value="F:RNA binding"/>
    <property type="evidence" value="ECO:0007669"/>
    <property type="project" value="UniProtKB-UniRule"/>
</dbReference>
<dbReference type="InterPro" id="IPR012677">
    <property type="entry name" value="Nucleotide-bd_a/b_plait_sf"/>
</dbReference>
<dbReference type="PROSITE" id="PS50102">
    <property type="entry name" value="RRM"/>
    <property type="match status" value="1"/>
</dbReference>
<evidence type="ECO:0000256" key="2">
    <source>
        <dbReference type="ARBA" id="ARBA00022884"/>
    </source>
</evidence>
<evidence type="ECO:0000256" key="3">
    <source>
        <dbReference type="PROSITE-ProRule" id="PRU00176"/>
    </source>
</evidence>
<dbReference type="VEuPathDB" id="FungiDB:A1O9_10019"/>
<accession>A0A072P4N3</accession>
<name>A0A072P4N3_9EURO</name>